<dbReference type="OrthoDB" id="19623at2759"/>
<comment type="similarity">
    <text evidence="1">Belongs to the ClpA/ClpB family. Torsin subfamily.</text>
</comment>
<gene>
    <name evidence="4" type="primary">LOC118421993</name>
</gene>
<organism evidence="3 4">
    <name type="scientific">Branchiostoma floridae</name>
    <name type="common">Florida lancelet</name>
    <name type="synonym">Amphioxus</name>
    <dbReference type="NCBI Taxonomy" id="7739"/>
    <lineage>
        <taxon>Eukaryota</taxon>
        <taxon>Metazoa</taxon>
        <taxon>Chordata</taxon>
        <taxon>Cephalochordata</taxon>
        <taxon>Leptocardii</taxon>
        <taxon>Amphioxiformes</taxon>
        <taxon>Branchiostomatidae</taxon>
        <taxon>Branchiostoma</taxon>
    </lineage>
</organism>
<keyword evidence="3" id="KW-1185">Reference proteome</keyword>
<dbReference type="GO" id="GO:0012505">
    <property type="term" value="C:endomembrane system"/>
    <property type="evidence" value="ECO:0007669"/>
    <property type="project" value="UniProtKB-ARBA"/>
</dbReference>
<dbReference type="GO" id="GO:0016887">
    <property type="term" value="F:ATP hydrolysis activity"/>
    <property type="evidence" value="ECO:0007669"/>
    <property type="project" value="InterPro"/>
</dbReference>
<dbReference type="Pfam" id="PF21376">
    <property type="entry name" value="TOR1A_C"/>
    <property type="match status" value="1"/>
</dbReference>
<dbReference type="InterPro" id="IPR010448">
    <property type="entry name" value="Torsin"/>
</dbReference>
<evidence type="ECO:0000259" key="2">
    <source>
        <dbReference type="Pfam" id="PF21376"/>
    </source>
</evidence>
<dbReference type="PANTHER" id="PTHR10760">
    <property type="entry name" value="TORSIN"/>
    <property type="match status" value="1"/>
</dbReference>
<dbReference type="AlphaFoldDB" id="A0A9J7LM12"/>
<evidence type="ECO:0000256" key="1">
    <source>
        <dbReference type="ARBA" id="ARBA00006235"/>
    </source>
</evidence>
<proteinExistence type="inferred from homology"/>
<dbReference type="InterPro" id="IPR049337">
    <property type="entry name" value="TOR1A_C"/>
</dbReference>
<name>A0A9J7LM12_BRAFL</name>
<dbReference type="KEGG" id="bfo:118421993"/>
<dbReference type="InterPro" id="IPR027417">
    <property type="entry name" value="P-loop_NTPase"/>
</dbReference>
<reference evidence="3" key="1">
    <citation type="journal article" date="2020" name="Nat. Ecol. Evol.">
        <title>Deeply conserved synteny resolves early events in vertebrate evolution.</title>
        <authorList>
            <person name="Simakov O."/>
            <person name="Marletaz F."/>
            <person name="Yue J.X."/>
            <person name="O'Connell B."/>
            <person name="Jenkins J."/>
            <person name="Brandt A."/>
            <person name="Calef R."/>
            <person name="Tung C.H."/>
            <person name="Huang T.K."/>
            <person name="Schmutz J."/>
            <person name="Satoh N."/>
            <person name="Yu J.K."/>
            <person name="Putnam N.H."/>
            <person name="Green R.E."/>
            <person name="Rokhsar D.S."/>
        </authorList>
    </citation>
    <scope>NUCLEOTIDE SEQUENCE [LARGE SCALE GENOMIC DNA]</scope>
    <source>
        <strain evidence="3">S238N-H82</strain>
    </source>
</reference>
<feature type="domain" description="Torsin-1A C-terminal" evidence="2">
    <location>
        <begin position="218"/>
        <end position="273"/>
    </location>
</feature>
<dbReference type="RefSeq" id="XP_035685389.1">
    <property type="nucleotide sequence ID" value="XM_035829496.1"/>
</dbReference>
<evidence type="ECO:0000313" key="3">
    <source>
        <dbReference type="Proteomes" id="UP000001554"/>
    </source>
</evidence>
<sequence>MPRAPAEEWTLPQSCGVRAHKFIILDHFPHPGEAWQYREQVRDWVRGNVSHSDRQHLFVFDEMETVYPSLAEGLLSLLEEDTSNTMFIFIWSTEKLPMGRYLLQQISKGRSRESIREEEIQDLLSQLQVDTDSSEPSSTNFASTGKTFAATVKKPSNIPEGHAAVNHATMETATPSTNDDPLNAVDSVSGRKGRILTGDVLGGKGPDLGRYFMPFLPLEREHVLKCAEVELAANGQAIATETAQRIVAEMQFYPRERPVFSKYGCKRLSIRVDISKEN</sequence>
<dbReference type="Gene3D" id="3.40.50.300">
    <property type="entry name" value="P-loop containing nucleotide triphosphate hydrolases"/>
    <property type="match status" value="1"/>
</dbReference>
<dbReference type="GO" id="GO:0005737">
    <property type="term" value="C:cytoplasm"/>
    <property type="evidence" value="ECO:0007669"/>
    <property type="project" value="UniProtKB-ARBA"/>
</dbReference>
<dbReference type="GeneID" id="118421993"/>
<reference evidence="4" key="2">
    <citation type="submission" date="2025-08" db="UniProtKB">
        <authorList>
            <consortium name="RefSeq"/>
        </authorList>
    </citation>
    <scope>IDENTIFICATION</scope>
    <source>
        <strain evidence="4">S238N-H82</strain>
        <tissue evidence="4">Testes</tissue>
    </source>
</reference>
<protein>
    <submittedName>
        <fullName evidence="4">Torsin-1A-like</fullName>
    </submittedName>
</protein>
<evidence type="ECO:0000313" key="4">
    <source>
        <dbReference type="RefSeq" id="XP_035685389.1"/>
    </source>
</evidence>
<dbReference type="GO" id="GO:0005524">
    <property type="term" value="F:ATP binding"/>
    <property type="evidence" value="ECO:0007669"/>
    <property type="project" value="InterPro"/>
</dbReference>
<dbReference type="Proteomes" id="UP000001554">
    <property type="component" value="Chromosome 8"/>
</dbReference>
<accession>A0A9J7LM12</accession>
<dbReference type="PANTHER" id="PTHR10760:SF2">
    <property type="entry name" value="LD13476P-RELATED"/>
    <property type="match status" value="1"/>
</dbReference>